<evidence type="ECO:0000313" key="1">
    <source>
        <dbReference type="EMBL" id="AKK02093.1"/>
    </source>
</evidence>
<name>A0A0G3GR89_9CORY</name>
<dbReference type="KEGG" id="cei:CEPID_00995"/>
<reference evidence="1 2" key="1">
    <citation type="submission" date="2015-05" db="EMBL/GenBank/DDBJ databases">
        <title>Complete genome sequence of Corynebacterium epidermidicanis DSM 45586, isolated from the skin of a dog suffering from pruritus.</title>
        <authorList>
            <person name="Ruckert C."/>
            <person name="Albersmeier A."/>
            <person name="Winkler A."/>
            <person name="Tauch A."/>
        </authorList>
    </citation>
    <scope>NUCLEOTIDE SEQUENCE [LARGE SCALE GENOMIC DNA]</scope>
    <source>
        <strain evidence="1 2">DSM 45586</strain>
    </source>
</reference>
<dbReference type="AlphaFoldDB" id="A0A0G3GR89"/>
<dbReference type="STRING" id="1050174.CEPID_00995"/>
<evidence type="ECO:0000313" key="2">
    <source>
        <dbReference type="Proteomes" id="UP000035368"/>
    </source>
</evidence>
<dbReference type="PATRIC" id="fig|1050174.4.peg.208"/>
<proteinExistence type="predicted"/>
<keyword evidence="2" id="KW-1185">Reference proteome</keyword>
<dbReference type="Proteomes" id="UP000035368">
    <property type="component" value="Chromosome"/>
</dbReference>
<organism evidence="1 2">
    <name type="scientific">Corynebacterium epidermidicanis</name>
    <dbReference type="NCBI Taxonomy" id="1050174"/>
    <lineage>
        <taxon>Bacteria</taxon>
        <taxon>Bacillati</taxon>
        <taxon>Actinomycetota</taxon>
        <taxon>Actinomycetes</taxon>
        <taxon>Mycobacteriales</taxon>
        <taxon>Corynebacteriaceae</taxon>
        <taxon>Corynebacterium</taxon>
    </lineage>
</organism>
<accession>A0A0G3GR89</accession>
<sequence>MADMFGFKKRKAAPGHLAAEQTNTPLSNAVTMMMAQELPLLDSADRVRVYQILEEYDGPTIMTQEDLPAEIKQIMDL</sequence>
<dbReference type="EMBL" id="CP011541">
    <property type="protein sequence ID" value="AKK02093.1"/>
    <property type="molecule type" value="Genomic_DNA"/>
</dbReference>
<gene>
    <name evidence="1" type="ORF">CEPID_00995</name>
</gene>
<protein>
    <submittedName>
        <fullName evidence="1">Uncharacterized protein</fullName>
    </submittedName>
</protein>